<dbReference type="RefSeq" id="WP_179795018.1">
    <property type="nucleotide sequence ID" value="NZ_BAABHP010000025.1"/>
</dbReference>
<protein>
    <submittedName>
        <fullName evidence="1">Uncharacterized protein</fullName>
    </submittedName>
</protein>
<organism evidence="1 2">
    <name type="scientific">Actinomycetospora corticicola</name>
    <dbReference type="NCBI Taxonomy" id="663602"/>
    <lineage>
        <taxon>Bacteria</taxon>
        <taxon>Bacillati</taxon>
        <taxon>Actinomycetota</taxon>
        <taxon>Actinomycetes</taxon>
        <taxon>Pseudonocardiales</taxon>
        <taxon>Pseudonocardiaceae</taxon>
        <taxon>Actinomycetospora</taxon>
    </lineage>
</organism>
<dbReference type="EMBL" id="JACCBN010000001">
    <property type="protein sequence ID" value="NYD37463.1"/>
    <property type="molecule type" value="Genomic_DNA"/>
</dbReference>
<evidence type="ECO:0000313" key="1">
    <source>
        <dbReference type="EMBL" id="NYD37463.1"/>
    </source>
</evidence>
<accession>A0A7Y9J6P2</accession>
<name>A0A7Y9J6P2_9PSEU</name>
<sequence length="58" mass="5920">MFLGLALRAVGPALRAIGLVLRAGTYVAAPVAAVLAWGAIENGLDRKGAPREVGRGVH</sequence>
<comment type="caution">
    <text evidence="1">The sequence shown here is derived from an EMBL/GenBank/DDBJ whole genome shotgun (WGS) entry which is preliminary data.</text>
</comment>
<evidence type="ECO:0000313" key="2">
    <source>
        <dbReference type="Proteomes" id="UP000535890"/>
    </source>
</evidence>
<reference evidence="1 2" key="1">
    <citation type="submission" date="2020-07" db="EMBL/GenBank/DDBJ databases">
        <title>Sequencing the genomes of 1000 actinobacteria strains.</title>
        <authorList>
            <person name="Klenk H.-P."/>
        </authorList>
    </citation>
    <scope>NUCLEOTIDE SEQUENCE [LARGE SCALE GENOMIC DNA]</scope>
    <source>
        <strain evidence="1 2">DSM 45772</strain>
    </source>
</reference>
<dbReference type="AlphaFoldDB" id="A0A7Y9J6P2"/>
<proteinExistence type="predicted"/>
<dbReference type="Proteomes" id="UP000535890">
    <property type="component" value="Unassembled WGS sequence"/>
</dbReference>
<gene>
    <name evidence="1" type="ORF">BJ983_003565</name>
</gene>
<keyword evidence="2" id="KW-1185">Reference proteome</keyword>